<protein>
    <submittedName>
        <fullName evidence="1">Uncharacterized protein</fullName>
    </submittedName>
</protein>
<evidence type="ECO:0000313" key="1">
    <source>
        <dbReference type="EMBL" id="CDZ94628.1"/>
    </source>
</evidence>
<gene>
    <name evidence="1" type="ORF">BN1079_01952</name>
</gene>
<sequence>MKYLITGAPGFIRMHTAKRLLEQRKRSLGCDGKLSATLYLL</sequence>
<dbReference type="Proteomes" id="UP000053902">
    <property type="component" value="Unassembled WGS sequence"/>
</dbReference>
<dbReference type="STRING" id="1499686.BN1079_01952"/>
<name>A0A078LQ25_9PSED</name>
<accession>A0A078LQ25</accession>
<keyword evidence="2" id="KW-1185">Reference proteome</keyword>
<evidence type="ECO:0000313" key="2">
    <source>
        <dbReference type="Proteomes" id="UP000053902"/>
    </source>
</evidence>
<dbReference type="EMBL" id="CCSF01000001">
    <property type="protein sequence ID" value="CDZ94628.1"/>
    <property type="molecule type" value="Genomic_DNA"/>
</dbReference>
<proteinExistence type="predicted"/>
<organism evidence="1 2">
    <name type="scientific">Pseudomonas saudiphocaensis</name>
    <dbReference type="NCBI Taxonomy" id="1499686"/>
    <lineage>
        <taxon>Bacteria</taxon>
        <taxon>Pseudomonadati</taxon>
        <taxon>Pseudomonadota</taxon>
        <taxon>Gammaproteobacteria</taxon>
        <taxon>Pseudomonadales</taxon>
        <taxon>Pseudomonadaceae</taxon>
        <taxon>Pseudomonas</taxon>
    </lineage>
</organism>
<dbReference type="HOGENOM" id="CLU_3275475_0_0_6"/>
<dbReference type="AlphaFoldDB" id="A0A078LQ25"/>
<reference evidence="1 2" key="1">
    <citation type="submission" date="2014-07" db="EMBL/GenBank/DDBJ databases">
        <authorList>
            <person name="Urmite Genomes Urmite Genomes"/>
        </authorList>
    </citation>
    <scope>NUCLEOTIDE SEQUENCE [LARGE SCALE GENOMIC DNA]</scope>
    <source>
        <strain evidence="1 2">20_BN</strain>
    </source>
</reference>